<dbReference type="Proteomes" id="UP000000485">
    <property type="component" value="Chromosome"/>
</dbReference>
<name>F8A0Q7_CELGA</name>
<organism evidence="2 3">
    <name type="scientific">Cellulomonas gilvus (strain ATCC 13127 / NRRL B-14078)</name>
    <name type="common">Cellvibrio gilvus</name>
    <dbReference type="NCBI Taxonomy" id="593907"/>
    <lineage>
        <taxon>Bacteria</taxon>
        <taxon>Bacillati</taxon>
        <taxon>Actinomycetota</taxon>
        <taxon>Actinomycetes</taxon>
        <taxon>Micrococcales</taxon>
        <taxon>Cellulomonadaceae</taxon>
        <taxon>Cellulomonas</taxon>
    </lineage>
</organism>
<keyword evidence="3" id="KW-1185">Reference proteome</keyword>
<dbReference type="KEGG" id="cga:Celgi_2242"/>
<proteinExistence type="inferred from homology"/>
<dbReference type="PANTHER" id="PTHR18964">
    <property type="entry name" value="ROK (REPRESSOR, ORF, KINASE) FAMILY"/>
    <property type="match status" value="1"/>
</dbReference>
<protein>
    <submittedName>
        <fullName evidence="2">ROK family protein</fullName>
    </submittedName>
</protein>
<dbReference type="STRING" id="593907.Celgi_2242"/>
<dbReference type="HOGENOM" id="CLU_036604_0_4_11"/>
<dbReference type="InterPro" id="IPR000600">
    <property type="entry name" value="ROK"/>
</dbReference>
<evidence type="ECO:0000313" key="3">
    <source>
        <dbReference type="Proteomes" id="UP000000485"/>
    </source>
</evidence>
<dbReference type="RefSeq" id="WP_013884260.1">
    <property type="nucleotide sequence ID" value="NC_015671.1"/>
</dbReference>
<accession>F8A0Q7</accession>
<reference evidence="3" key="1">
    <citation type="submission" date="2011-04" db="EMBL/GenBank/DDBJ databases">
        <title>Complete sequence of Cellvibrio gilvus ATCC 13127.</title>
        <authorList>
            <person name="Lucas S."/>
            <person name="Han J."/>
            <person name="Lapidus A."/>
            <person name="Cheng J.-F."/>
            <person name="Goodwin L."/>
            <person name="Pitluck S."/>
            <person name="Peters L."/>
            <person name="Munk A."/>
            <person name="Detter J.C."/>
            <person name="Han C."/>
            <person name="Tapia R."/>
            <person name="Land M."/>
            <person name="Hauser L."/>
            <person name="Kyrpides N."/>
            <person name="Ivanova N."/>
            <person name="Ovchinnikova G."/>
            <person name="Pagani I."/>
            <person name="Mead D."/>
            <person name="Brumm P."/>
            <person name="Woyke T."/>
        </authorList>
    </citation>
    <scope>NUCLEOTIDE SEQUENCE [LARGE SCALE GENOMIC DNA]</scope>
    <source>
        <strain evidence="3">ATCC 13127 / NRRL B-14078</strain>
    </source>
</reference>
<dbReference type="Gene3D" id="3.30.420.40">
    <property type="match status" value="2"/>
</dbReference>
<gene>
    <name evidence="2" type="ordered locus">Celgi_2242</name>
</gene>
<evidence type="ECO:0000313" key="2">
    <source>
        <dbReference type="EMBL" id="AEI12742.1"/>
    </source>
</evidence>
<dbReference type="AlphaFoldDB" id="F8A0Q7"/>
<comment type="similarity">
    <text evidence="1">Belongs to the ROK (NagC/XylR) family.</text>
</comment>
<dbReference type="OrthoDB" id="8772678at2"/>
<sequence length="320" mass="32038">MDRHSTADEQVGHTVGVDVGGTKTATVLLDGAGRVVAQDRTPTRHGVEAVARGVADAVRRVLHDAHVPADRLVGVGVGVPGVVDPDGGSVANAVNLGVEGRAPLAALVSDALGGTRVRLENDLNAAVIGAAHHLAASGEGRVDDLAFVALGTGLAAGIMLDGRLRRGPHQAAGEIGHLRYVPDGLPCKCGQTGCLERYASGSAIDAAWPSRTGRPAPVELFEAAAAGDPDAVRVREDFVGAVAAAVRVLVLTCDVGRIVIGGGVSQLGAPLLDALVAELERQAAGSPFLAEADLPGRLRLAPAGVPVGAVGAGLVGRGGI</sequence>
<evidence type="ECO:0000256" key="1">
    <source>
        <dbReference type="ARBA" id="ARBA00006479"/>
    </source>
</evidence>
<dbReference type="PANTHER" id="PTHR18964:SF149">
    <property type="entry name" value="BIFUNCTIONAL UDP-N-ACETYLGLUCOSAMINE 2-EPIMERASE_N-ACETYLMANNOSAMINE KINASE"/>
    <property type="match status" value="1"/>
</dbReference>
<dbReference type="eggNOG" id="COG1940">
    <property type="taxonomic scope" value="Bacteria"/>
</dbReference>
<dbReference type="Pfam" id="PF00480">
    <property type="entry name" value="ROK"/>
    <property type="match status" value="1"/>
</dbReference>
<dbReference type="SUPFAM" id="SSF53067">
    <property type="entry name" value="Actin-like ATPase domain"/>
    <property type="match status" value="1"/>
</dbReference>
<dbReference type="EMBL" id="CP002665">
    <property type="protein sequence ID" value="AEI12742.1"/>
    <property type="molecule type" value="Genomic_DNA"/>
</dbReference>
<dbReference type="InterPro" id="IPR043129">
    <property type="entry name" value="ATPase_NBD"/>
</dbReference>